<dbReference type="CDD" id="cd22908">
    <property type="entry name" value="HFD_NFYC-like"/>
    <property type="match status" value="1"/>
</dbReference>
<dbReference type="Proteomes" id="UP000326396">
    <property type="component" value="Linkage Group LG12"/>
</dbReference>
<evidence type="ECO:0000256" key="12">
    <source>
        <dbReference type="PROSITE-ProRule" id="PRU00125"/>
    </source>
</evidence>
<evidence type="ECO:0000256" key="13">
    <source>
        <dbReference type="SAM" id="MobiDB-lite"/>
    </source>
</evidence>
<evidence type="ECO:0000256" key="2">
    <source>
        <dbReference type="ARBA" id="ARBA00022723"/>
    </source>
</evidence>
<dbReference type="EMBL" id="SZYD01000004">
    <property type="protein sequence ID" value="KAD6453510.1"/>
    <property type="molecule type" value="Genomic_DNA"/>
</dbReference>
<dbReference type="Pfam" id="PF00808">
    <property type="entry name" value="CBFD_NFYB_HMF"/>
    <property type="match status" value="1"/>
</dbReference>
<dbReference type="SMART" id="SM00132">
    <property type="entry name" value="LIM"/>
    <property type="match status" value="1"/>
</dbReference>
<proteinExistence type="inferred from homology"/>
<evidence type="ECO:0000256" key="10">
    <source>
        <dbReference type="ARBA" id="ARBA00038129"/>
    </source>
</evidence>
<evidence type="ECO:0000256" key="6">
    <source>
        <dbReference type="ARBA" id="ARBA00023125"/>
    </source>
</evidence>
<keyword evidence="5 12" id="KW-0440">LIM domain</keyword>
<dbReference type="Gene3D" id="1.10.20.10">
    <property type="entry name" value="Histone, subunit A"/>
    <property type="match status" value="1"/>
</dbReference>
<keyword evidence="7" id="KW-0804">Transcription</keyword>
<comment type="similarity">
    <text evidence="10">Belongs to the NFYC/HAP5 subunit family.</text>
</comment>
<dbReference type="OrthoDB" id="1272441at2759"/>
<evidence type="ECO:0000256" key="3">
    <source>
        <dbReference type="ARBA" id="ARBA00022833"/>
    </source>
</evidence>
<evidence type="ECO:0000256" key="4">
    <source>
        <dbReference type="ARBA" id="ARBA00023015"/>
    </source>
</evidence>
<evidence type="ECO:0000256" key="1">
    <source>
        <dbReference type="ARBA" id="ARBA00004123"/>
    </source>
</evidence>
<keyword evidence="8" id="KW-0539">Nucleus</keyword>
<protein>
    <recommendedName>
        <fullName evidence="14">LIM zinc-binding domain-containing protein</fullName>
    </recommendedName>
</protein>
<reference evidence="15 16" key="1">
    <citation type="submission" date="2019-05" db="EMBL/GenBank/DDBJ databases">
        <title>Mikania micrantha, genome provides insights into the molecular mechanism of rapid growth.</title>
        <authorList>
            <person name="Liu B."/>
        </authorList>
    </citation>
    <scope>NUCLEOTIDE SEQUENCE [LARGE SCALE GENOMIC DNA]</scope>
    <source>
        <strain evidence="15">NLD-2019</strain>
        <tissue evidence="15">Leaf</tissue>
    </source>
</reference>
<name>A0A5N6PFJ9_9ASTR</name>
<dbReference type="InterPro" id="IPR001781">
    <property type="entry name" value="Znf_LIM"/>
</dbReference>
<dbReference type="GO" id="GO:0046872">
    <property type="term" value="F:metal ion binding"/>
    <property type="evidence" value="ECO:0007669"/>
    <property type="project" value="UniProtKB-KW"/>
</dbReference>
<keyword evidence="3 12" id="KW-0862">Zinc</keyword>
<dbReference type="Pfam" id="PF00412">
    <property type="entry name" value="LIM"/>
    <property type="match status" value="1"/>
</dbReference>
<feature type="region of interest" description="Disordered" evidence="13">
    <location>
        <begin position="235"/>
        <end position="271"/>
    </location>
</feature>
<evidence type="ECO:0000256" key="8">
    <source>
        <dbReference type="ARBA" id="ARBA00023242"/>
    </source>
</evidence>
<evidence type="ECO:0000256" key="9">
    <source>
        <dbReference type="ARBA" id="ARBA00025911"/>
    </source>
</evidence>
<evidence type="ECO:0000256" key="11">
    <source>
        <dbReference type="ARBA" id="ARBA00059992"/>
    </source>
</evidence>
<dbReference type="GO" id="GO:0051015">
    <property type="term" value="F:actin filament binding"/>
    <property type="evidence" value="ECO:0007669"/>
    <property type="project" value="UniProtKB-ARBA"/>
</dbReference>
<dbReference type="GO" id="GO:0051017">
    <property type="term" value="P:actin filament bundle assembly"/>
    <property type="evidence" value="ECO:0007669"/>
    <property type="project" value="UniProtKB-ARBA"/>
</dbReference>
<dbReference type="AlphaFoldDB" id="A0A5N6PFJ9"/>
<evidence type="ECO:0000259" key="14">
    <source>
        <dbReference type="PROSITE" id="PS50023"/>
    </source>
</evidence>
<dbReference type="PROSITE" id="PS50023">
    <property type="entry name" value="LIM_DOMAIN_2"/>
    <property type="match status" value="1"/>
</dbReference>
<dbReference type="CDD" id="cd09441">
    <property type="entry name" value="LIM2_SF3"/>
    <property type="match status" value="1"/>
</dbReference>
<dbReference type="InterPro" id="IPR003958">
    <property type="entry name" value="CBFA_NFYB_domain"/>
</dbReference>
<evidence type="ECO:0000256" key="5">
    <source>
        <dbReference type="ARBA" id="ARBA00023038"/>
    </source>
</evidence>
<dbReference type="GO" id="GO:0046982">
    <property type="term" value="F:protein heterodimerization activity"/>
    <property type="evidence" value="ECO:0007669"/>
    <property type="project" value="InterPro"/>
</dbReference>
<gene>
    <name evidence="15" type="ORF">E3N88_08215</name>
</gene>
<organism evidence="15 16">
    <name type="scientific">Mikania micrantha</name>
    <name type="common">bitter vine</name>
    <dbReference type="NCBI Taxonomy" id="192012"/>
    <lineage>
        <taxon>Eukaryota</taxon>
        <taxon>Viridiplantae</taxon>
        <taxon>Streptophyta</taxon>
        <taxon>Embryophyta</taxon>
        <taxon>Tracheophyta</taxon>
        <taxon>Spermatophyta</taxon>
        <taxon>Magnoliopsida</taxon>
        <taxon>eudicotyledons</taxon>
        <taxon>Gunneridae</taxon>
        <taxon>Pentapetalae</taxon>
        <taxon>asterids</taxon>
        <taxon>campanulids</taxon>
        <taxon>Asterales</taxon>
        <taxon>Asteraceae</taxon>
        <taxon>Asteroideae</taxon>
        <taxon>Heliantheae alliance</taxon>
        <taxon>Eupatorieae</taxon>
        <taxon>Mikania</taxon>
    </lineage>
</organism>
<dbReference type="FunFam" id="2.10.110.10:FF:000002">
    <property type="entry name" value="LIM domain and actin-binding 1"/>
    <property type="match status" value="1"/>
</dbReference>
<keyword evidence="4" id="KW-0805">Transcription regulation</keyword>
<dbReference type="GO" id="GO:0005634">
    <property type="term" value="C:nucleus"/>
    <property type="evidence" value="ECO:0007669"/>
    <property type="project" value="UniProtKB-SubCell"/>
</dbReference>
<evidence type="ECO:0000313" key="16">
    <source>
        <dbReference type="Proteomes" id="UP000326396"/>
    </source>
</evidence>
<feature type="domain" description="LIM zinc-binding" evidence="14">
    <location>
        <begin position="161"/>
        <end position="221"/>
    </location>
</feature>
<sequence>MRQAKKYSGILSGGGISKRNGPHLLPLARIKKIMKNSSVDVKMISGEAPLVFSKACELFIEELTRRSWNMTIQGKRRIIHKEDVACAIAATDVFDFLVDLVHPNNTSNHVEDLEKKISTYSSLEGVLFCKPHFEQKFKERGGLPKGKAPSKLAALFSGTQDKCAVCKKTVYPLEKVTVEGEFYHKGCFRCTQGGCFLTPSNYAALEGNLFCKPHFSQLFKEKGSYAHLKQAATLKKTAATEESSGDGDNGSPEKTPATEETTQDEKESPQD</sequence>
<dbReference type="SUPFAM" id="SSF57716">
    <property type="entry name" value="Glucocorticoid receptor-like (DNA-binding domain)"/>
    <property type="match status" value="3"/>
</dbReference>
<comment type="subunit">
    <text evidence="9">Heterotrimeric transcription factor composed of three components, NF-YA, NF-YB and NF-YC. NF-YB and NF-YC must interact and dimerize for NF-YA association and DNA binding.</text>
</comment>
<dbReference type="FunFam" id="1.10.20.10:FF:000062">
    <property type="entry name" value="Nuclear transcription factor Y subunit C"/>
    <property type="match status" value="1"/>
</dbReference>
<dbReference type="Gene3D" id="2.10.110.10">
    <property type="entry name" value="Cysteine Rich Protein"/>
    <property type="match status" value="1"/>
</dbReference>
<dbReference type="GO" id="GO:0003677">
    <property type="term" value="F:DNA binding"/>
    <property type="evidence" value="ECO:0007669"/>
    <property type="project" value="UniProtKB-KW"/>
</dbReference>
<evidence type="ECO:0000256" key="7">
    <source>
        <dbReference type="ARBA" id="ARBA00023163"/>
    </source>
</evidence>
<dbReference type="InterPro" id="IPR009072">
    <property type="entry name" value="Histone-fold"/>
</dbReference>
<comment type="function">
    <text evidence="11">Stimulates the transcription of various genes by recognizing and binding to a CCAAT motif in promoters.</text>
</comment>
<comment type="caution">
    <text evidence="15">The sequence shown here is derived from an EMBL/GenBank/DDBJ whole genome shotgun (WGS) entry which is preliminary data.</text>
</comment>
<dbReference type="SUPFAM" id="SSF47113">
    <property type="entry name" value="Histone-fold"/>
    <property type="match status" value="1"/>
</dbReference>
<comment type="subcellular location">
    <subcellularLocation>
        <location evidence="1">Nucleus</location>
    </subcellularLocation>
</comment>
<keyword evidence="6" id="KW-0238">DNA-binding</keyword>
<evidence type="ECO:0000313" key="15">
    <source>
        <dbReference type="EMBL" id="KAD6453510.1"/>
    </source>
</evidence>
<keyword evidence="16" id="KW-1185">Reference proteome</keyword>
<keyword evidence="2 12" id="KW-0479">Metal-binding</keyword>
<accession>A0A5N6PFJ9</accession>
<dbReference type="PANTHER" id="PTHR24206">
    <property type="entry name" value="OS06G0237300 PROTEIN"/>
    <property type="match status" value="1"/>
</dbReference>